<reference evidence="1 2" key="1">
    <citation type="submission" date="2018-11" db="EMBL/GenBank/DDBJ databases">
        <title>Rufibacter latericius sp. nov., isolated from water in Baiyang Lake.</title>
        <authorList>
            <person name="Yang Y."/>
        </authorList>
    </citation>
    <scope>NUCLEOTIDE SEQUENCE [LARGE SCALE GENOMIC DNA]</scope>
    <source>
        <strain evidence="1 2">MCC P1</strain>
    </source>
</reference>
<dbReference type="AlphaFoldDB" id="A0A3M9MQ59"/>
<gene>
    <name evidence="1" type="ORF">EFA69_14535</name>
</gene>
<evidence type="ECO:0000313" key="2">
    <source>
        <dbReference type="Proteomes" id="UP000271010"/>
    </source>
</evidence>
<dbReference type="OrthoDB" id="1046091at2"/>
<evidence type="ECO:0000313" key="1">
    <source>
        <dbReference type="EMBL" id="RNI27355.1"/>
    </source>
</evidence>
<sequence>MEKNTKKSGELSEEEFLADMKKLSDRAKEVTGVQTGLFDGADLGEEDLDTSFDIANLNDTADPDASHKLYYTMMAVLRRHLPSGKENEKLRRYIYDEKSLFLNRGKAKDEKGVRGSDERMAYLGNFLNVALNTVQRWVEQGAVPYDLYMAFNTLNRERGYHSTENQKEGSTEVEANFE</sequence>
<dbReference type="Proteomes" id="UP000271010">
    <property type="component" value="Unassembled WGS sequence"/>
</dbReference>
<dbReference type="EMBL" id="RJJE01000017">
    <property type="protein sequence ID" value="RNI27355.1"/>
    <property type="molecule type" value="Genomic_DNA"/>
</dbReference>
<keyword evidence="2" id="KW-1185">Reference proteome</keyword>
<dbReference type="RefSeq" id="WP_123133823.1">
    <property type="nucleotide sequence ID" value="NZ_RJJE01000017.1"/>
</dbReference>
<protein>
    <submittedName>
        <fullName evidence="1">Uncharacterized protein</fullName>
    </submittedName>
</protein>
<accession>A0A3M9MQ59</accession>
<comment type="caution">
    <text evidence="1">The sequence shown here is derived from an EMBL/GenBank/DDBJ whole genome shotgun (WGS) entry which is preliminary data.</text>
</comment>
<name>A0A3M9MQ59_9BACT</name>
<proteinExistence type="predicted"/>
<organism evidence="1 2">
    <name type="scientific">Rufibacter immobilis</name>
    <dbReference type="NCBI Taxonomy" id="1348778"/>
    <lineage>
        <taxon>Bacteria</taxon>
        <taxon>Pseudomonadati</taxon>
        <taxon>Bacteroidota</taxon>
        <taxon>Cytophagia</taxon>
        <taxon>Cytophagales</taxon>
        <taxon>Hymenobacteraceae</taxon>
        <taxon>Rufibacter</taxon>
    </lineage>
</organism>